<dbReference type="Proteomes" id="UP000234197">
    <property type="component" value="Unassembled WGS sequence"/>
</dbReference>
<evidence type="ECO:0000313" key="1">
    <source>
        <dbReference type="EMBL" id="MEO9178257.1"/>
    </source>
</evidence>
<gene>
    <name evidence="1" type="ORF">CYJ21_004785</name>
</gene>
<dbReference type="Pfam" id="PF10987">
    <property type="entry name" value="DUF2806"/>
    <property type="match status" value="1"/>
</dbReference>
<reference evidence="2" key="1">
    <citation type="submission" date="2017-12" db="EMBL/GenBank/DDBJ databases">
        <title>Phylogenetic diversity of female urinary microbiome.</title>
        <authorList>
            <person name="Thomas-White K."/>
            <person name="Wolfe A.J."/>
        </authorList>
    </citation>
    <scope>NUCLEOTIDE SEQUENCE [LARGE SCALE GENOMIC DNA]</scope>
    <source>
        <strain evidence="2">UMB0138</strain>
    </source>
</reference>
<accession>A0ABV0IC39</accession>
<evidence type="ECO:0000313" key="2">
    <source>
        <dbReference type="Proteomes" id="UP000234197"/>
    </source>
</evidence>
<keyword evidence="2" id="KW-1185">Reference proteome</keyword>
<protein>
    <submittedName>
        <fullName evidence="1">DUF2806 domain-containing protein</fullName>
    </submittedName>
</protein>
<dbReference type="EMBL" id="PKMC02000005">
    <property type="protein sequence ID" value="MEO9178257.1"/>
    <property type="molecule type" value="Genomic_DNA"/>
</dbReference>
<dbReference type="RefSeq" id="WP_101928502.1">
    <property type="nucleotide sequence ID" value="NZ_JADMZX010000002.1"/>
</dbReference>
<sequence>MTGMEIIALLSNSPTAISVVSSVVGGLFTTIFLRRNTSVAEFEKIKNGQFKEVADSLLKAGKMTYVEYYQASNFLEVAKKADKYYSEIHHDNNNANYDFDWFVRFYEAVGNISDEVMQDLWAKLLAGEVAEPSSFSLKTIDVLRNLSKQDAELFSLICSHSVMTRGQNFLPHYDTYLEKHNIYYTDIMKLNEQGLIFNDGTIGFSMSIGQNPNVLFWNNDLVMTIESSDDKNIEIHIKTYPFTKAGQELAVLVSKSVSEENFIELAKEIANKNQECILGVYKIVSLDEKSILHDGKNLLASISNNED</sequence>
<reference evidence="1 2" key="2">
    <citation type="submission" date="2024-04" db="EMBL/GenBank/DDBJ databases">
        <title>Na.</title>
        <authorList>
            <person name="Choi B."/>
        </authorList>
    </citation>
    <scope>NUCLEOTIDE SEQUENCE [LARGE SCALE GENOMIC DNA]</scope>
    <source>
        <strain evidence="1 2">UMB0138</strain>
    </source>
</reference>
<organism evidence="1 2">
    <name type="scientific">Veillonella parvula</name>
    <name type="common">Staphylococcus parvulus</name>
    <dbReference type="NCBI Taxonomy" id="29466"/>
    <lineage>
        <taxon>Bacteria</taxon>
        <taxon>Bacillati</taxon>
        <taxon>Bacillota</taxon>
        <taxon>Negativicutes</taxon>
        <taxon>Veillonellales</taxon>
        <taxon>Veillonellaceae</taxon>
        <taxon>Veillonella</taxon>
    </lineage>
</organism>
<dbReference type="InterPro" id="IPR021254">
    <property type="entry name" value="DUF2806"/>
</dbReference>
<proteinExistence type="predicted"/>
<comment type="caution">
    <text evidence="1">The sequence shown here is derived from an EMBL/GenBank/DDBJ whole genome shotgun (WGS) entry which is preliminary data.</text>
</comment>
<name>A0ABV0IC39_VEIPA</name>